<evidence type="ECO:0000259" key="8">
    <source>
        <dbReference type="PROSITE" id="PS50966"/>
    </source>
</evidence>
<dbReference type="PANTHER" id="PTHR31669:SF240">
    <property type="entry name" value="PROTEIN FAR1-RELATED SEQUENCE 9"/>
    <property type="match status" value="1"/>
</dbReference>
<dbReference type="InterPro" id="IPR018289">
    <property type="entry name" value="MULE_transposase_dom"/>
</dbReference>
<keyword evidence="10" id="KW-1185">Reference proteome</keyword>
<sequence>MSNSRQRTLGGGVQHVLDYLKRMQAENPAIYYAVQGDNDHSGGNIFWADATSRMNYSYFGDAVTLDTTYRTNRFRVPFASFTGFNHHGQPVLFGCALILHESESSLVWLFQTWLHAMSGHHPLSITTDPDRLIQVAVAQVLPGTRHRFCKWHMFRETQEKLHHLYQSRATFESEFNKCVNETETIDEFESSWKSLLERYFLTDNEWVQSLYNDRQQWIPVYMRDTFFGETSSADCLNFFFDGYVTASTTIQMLVKQYEKAVSTWNEKELKADYDTSSTMPVLKTPSPMEKQAANLYTRRIFIKFQAELVETLANPATKIDDSGHITTFRVAKFGEDHKAHAVTFNSFEMRASCSCQMFEYSGIICRHILAVFRAKNVLMLPSHYVLKRWTRNAKSGTVFDEHAAELPNSSGESLTVRYNNLRQEAIKYVEEGAKSIYIYNVAMNALQDAAKKVAIVKILAPESARGATHANGGGERLLTIDEDEVPAYESVEEKEKKIRELMAELESTNQRCEVYRANLLAVLRDMEEQKLKLSVKVQNARLSLKE</sequence>
<keyword evidence="4 6" id="KW-0862">Zinc</keyword>
<comment type="subcellular location">
    <subcellularLocation>
        <location evidence="6">Nucleus</location>
    </subcellularLocation>
</comment>
<evidence type="ECO:0000256" key="5">
    <source>
        <dbReference type="PROSITE-ProRule" id="PRU00325"/>
    </source>
</evidence>
<dbReference type="Proteomes" id="UP001163823">
    <property type="component" value="Chromosome 5"/>
</dbReference>
<gene>
    <name evidence="9" type="ORF">O6P43_011364</name>
</gene>
<dbReference type="InterPro" id="IPR007527">
    <property type="entry name" value="Znf_SWIM"/>
</dbReference>
<comment type="function">
    <text evidence="6">Putative transcription activator involved in regulating light control of development.</text>
</comment>
<dbReference type="PROSITE" id="PS50966">
    <property type="entry name" value="ZF_SWIM"/>
    <property type="match status" value="1"/>
</dbReference>
<accession>A0AAD7PU95</accession>
<evidence type="ECO:0000313" key="9">
    <source>
        <dbReference type="EMBL" id="KAJ7967050.1"/>
    </source>
</evidence>
<dbReference type="SMART" id="SM00575">
    <property type="entry name" value="ZnF_PMZ"/>
    <property type="match status" value="1"/>
</dbReference>
<dbReference type="Pfam" id="PF04434">
    <property type="entry name" value="SWIM"/>
    <property type="match status" value="1"/>
</dbReference>
<comment type="similarity">
    <text evidence="1 6">Belongs to the FHY3/FAR1 family.</text>
</comment>
<evidence type="ECO:0000256" key="4">
    <source>
        <dbReference type="ARBA" id="ARBA00022833"/>
    </source>
</evidence>
<evidence type="ECO:0000256" key="1">
    <source>
        <dbReference type="ARBA" id="ARBA00005889"/>
    </source>
</evidence>
<dbReference type="GO" id="GO:0006355">
    <property type="term" value="P:regulation of DNA-templated transcription"/>
    <property type="evidence" value="ECO:0007669"/>
    <property type="project" value="UniProtKB-UniRule"/>
</dbReference>
<dbReference type="GO" id="GO:0005634">
    <property type="term" value="C:nucleus"/>
    <property type="evidence" value="ECO:0007669"/>
    <property type="project" value="UniProtKB-SubCell"/>
</dbReference>
<dbReference type="GO" id="GO:0008270">
    <property type="term" value="F:zinc ion binding"/>
    <property type="evidence" value="ECO:0007669"/>
    <property type="project" value="UniProtKB-UniRule"/>
</dbReference>
<name>A0AAD7PU95_QUISA</name>
<feature type="coiled-coil region" evidence="7">
    <location>
        <begin position="488"/>
        <end position="543"/>
    </location>
</feature>
<dbReference type="InterPro" id="IPR031052">
    <property type="entry name" value="FHY3/FAR1"/>
</dbReference>
<keyword evidence="3 5" id="KW-0863">Zinc-finger</keyword>
<dbReference type="InterPro" id="IPR006564">
    <property type="entry name" value="Znf_PMZ"/>
</dbReference>
<feature type="domain" description="SWIM-type" evidence="8">
    <location>
        <begin position="340"/>
        <end position="376"/>
    </location>
</feature>
<dbReference type="AlphaFoldDB" id="A0AAD7PU95"/>
<reference evidence="9" key="1">
    <citation type="journal article" date="2023" name="Science">
        <title>Elucidation of the pathway for biosynthesis of saponin adjuvants from the soapbark tree.</title>
        <authorList>
            <person name="Reed J."/>
            <person name="Orme A."/>
            <person name="El-Demerdash A."/>
            <person name="Owen C."/>
            <person name="Martin L.B.B."/>
            <person name="Misra R.C."/>
            <person name="Kikuchi S."/>
            <person name="Rejzek M."/>
            <person name="Martin A.C."/>
            <person name="Harkess A."/>
            <person name="Leebens-Mack J."/>
            <person name="Louveau T."/>
            <person name="Stephenson M.J."/>
            <person name="Osbourn A."/>
        </authorList>
    </citation>
    <scope>NUCLEOTIDE SEQUENCE</scope>
    <source>
        <strain evidence="9">S10</strain>
    </source>
</reference>
<evidence type="ECO:0000313" key="10">
    <source>
        <dbReference type="Proteomes" id="UP001163823"/>
    </source>
</evidence>
<keyword evidence="2 6" id="KW-0479">Metal-binding</keyword>
<evidence type="ECO:0000256" key="3">
    <source>
        <dbReference type="ARBA" id="ARBA00022771"/>
    </source>
</evidence>
<protein>
    <recommendedName>
        <fullName evidence="6">Protein FAR1-RELATED SEQUENCE</fullName>
    </recommendedName>
</protein>
<proteinExistence type="inferred from homology"/>
<evidence type="ECO:0000256" key="7">
    <source>
        <dbReference type="SAM" id="Coils"/>
    </source>
</evidence>
<dbReference type="Pfam" id="PF10551">
    <property type="entry name" value="MULE"/>
    <property type="match status" value="1"/>
</dbReference>
<organism evidence="9 10">
    <name type="scientific">Quillaja saponaria</name>
    <name type="common">Soap bark tree</name>
    <dbReference type="NCBI Taxonomy" id="32244"/>
    <lineage>
        <taxon>Eukaryota</taxon>
        <taxon>Viridiplantae</taxon>
        <taxon>Streptophyta</taxon>
        <taxon>Embryophyta</taxon>
        <taxon>Tracheophyta</taxon>
        <taxon>Spermatophyta</taxon>
        <taxon>Magnoliopsida</taxon>
        <taxon>eudicotyledons</taxon>
        <taxon>Gunneridae</taxon>
        <taxon>Pentapetalae</taxon>
        <taxon>rosids</taxon>
        <taxon>fabids</taxon>
        <taxon>Fabales</taxon>
        <taxon>Quillajaceae</taxon>
        <taxon>Quillaja</taxon>
    </lineage>
</organism>
<dbReference type="KEGG" id="qsa:O6P43_011364"/>
<evidence type="ECO:0000256" key="2">
    <source>
        <dbReference type="ARBA" id="ARBA00022723"/>
    </source>
</evidence>
<comment type="caution">
    <text evidence="9">The sequence shown here is derived from an EMBL/GenBank/DDBJ whole genome shotgun (WGS) entry which is preliminary data.</text>
</comment>
<keyword evidence="7" id="KW-0175">Coiled coil</keyword>
<dbReference type="PANTHER" id="PTHR31669">
    <property type="entry name" value="PROTEIN FAR1-RELATED SEQUENCE 10-RELATED"/>
    <property type="match status" value="1"/>
</dbReference>
<keyword evidence="6" id="KW-0539">Nucleus</keyword>
<evidence type="ECO:0000256" key="6">
    <source>
        <dbReference type="RuleBase" id="RU367018"/>
    </source>
</evidence>
<dbReference type="EMBL" id="JARAOO010000005">
    <property type="protein sequence ID" value="KAJ7967050.1"/>
    <property type="molecule type" value="Genomic_DNA"/>
</dbReference>